<evidence type="ECO:0000313" key="3">
    <source>
        <dbReference type="EMBL" id="CAK7234640.1"/>
    </source>
</evidence>
<sequence>MRVLSLVLGAVASASVVMASACKPSPVTSSSSSSSAVASSSSSPVVLSSSSASSSASSASSSTTSSASSSVSLSSSSSASSSASSSSSAAAPIATFAISAGNTAVTTVSGKQLEVYDNDNFVYFDAAIDDWKVATFQLEAETNYLVAGSYYIAYNLPTGSLLSATSSTVSSDNLIYIICTAPTAYGATITCYPNGLETYAPYVQKTDVSNFQVYMFNPSSVSAASGYSSFDFVVGEVS</sequence>
<feature type="chain" id="PRO_5047082172" evidence="2">
    <location>
        <begin position="20"/>
        <end position="238"/>
    </location>
</feature>
<evidence type="ECO:0000313" key="4">
    <source>
        <dbReference type="Proteomes" id="UP001642482"/>
    </source>
</evidence>
<proteinExistence type="predicted"/>
<name>A0ABP0CRB7_9PEZI</name>
<feature type="signal peptide" evidence="2">
    <location>
        <begin position="1"/>
        <end position="19"/>
    </location>
</feature>
<reference evidence="3 4" key="1">
    <citation type="submission" date="2024-01" db="EMBL/GenBank/DDBJ databases">
        <authorList>
            <person name="Allen C."/>
            <person name="Tagirdzhanova G."/>
        </authorList>
    </citation>
    <scope>NUCLEOTIDE SEQUENCE [LARGE SCALE GENOMIC DNA]</scope>
</reference>
<protein>
    <submittedName>
        <fullName evidence="3">Uncharacterized protein</fullName>
    </submittedName>
</protein>
<dbReference type="PROSITE" id="PS51257">
    <property type="entry name" value="PROKAR_LIPOPROTEIN"/>
    <property type="match status" value="1"/>
</dbReference>
<keyword evidence="2" id="KW-0732">Signal</keyword>
<keyword evidence="4" id="KW-1185">Reference proteome</keyword>
<gene>
    <name evidence="3" type="ORF">SEUCBS140593_009011</name>
</gene>
<organism evidence="3 4">
    <name type="scientific">Sporothrix eucalyptigena</name>
    <dbReference type="NCBI Taxonomy" id="1812306"/>
    <lineage>
        <taxon>Eukaryota</taxon>
        <taxon>Fungi</taxon>
        <taxon>Dikarya</taxon>
        <taxon>Ascomycota</taxon>
        <taxon>Pezizomycotina</taxon>
        <taxon>Sordariomycetes</taxon>
        <taxon>Sordariomycetidae</taxon>
        <taxon>Ophiostomatales</taxon>
        <taxon>Ophiostomataceae</taxon>
        <taxon>Sporothrix</taxon>
    </lineage>
</organism>
<evidence type="ECO:0000256" key="1">
    <source>
        <dbReference type="SAM" id="MobiDB-lite"/>
    </source>
</evidence>
<dbReference type="Proteomes" id="UP001642482">
    <property type="component" value="Unassembled WGS sequence"/>
</dbReference>
<dbReference type="EMBL" id="CAWUHD010000136">
    <property type="protein sequence ID" value="CAK7234640.1"/>
    <property type="molecule type" value="Genomic_DNA"/>
</dbReference>
<feature type="region of interest" description="Disordered" evidence="1">
    <location>
        <begin position="23"/>
        <end position="70"/>
    </location>
</feature>
<accession>A0ABP0CRB7</accession>
<comment type="caution">
    <text evidence="3">The sequence shown here is derived from an EMBL/GenBank/DDBJ whole genome shotgun (WGS) entry which is preliminary data.</text>
</comment>
<evidence type="ECO:0000256" key="2">
    <source>
        <dbReference type="SAM" id="SignalP"/>
    </source>
</evidence>